<feature type="domain" description="Calcineurin-like phosphoesterase" evidence="3">
    <location>
        <begin position="1"/>
        <end position="155"/>
    </location>
</feature>
<dbReference type="OrthoDB" id="9813918at2"/>
<dbReference type="InterPro" id="IPR029052">
    <property type="entry name" value="Metallo-depent_PP-like"/>
</dbReference>
<dbReference type="EC" id="3.1.4.-" evidence="2"/>
<dbReference type="NCBIfam" id="TIGR00040">
    <property type="entry name" value="yfcE"/>
    <property type="match status" value="1"/>
</dbReference>
<keyword evidence="5" id="KW-1185">Reference proteome</keyword>
<dbReference type="InterPro" id="IPR041802">
    <property type="entry name" value="MPP_YfcE"/>
</dbReference>
<dbReference type="PANTHER" id="PTHR43165">
    <property type="entry name" value="METALLOPHOSPHOESTERASE"/>
    <property type="match status" value="1"/>
</dbReference>
<dbReference type="InterPro" id="IPR000979">
    <property type="entry name" value="Phosphodiesterase_MJ0936/Vps29"/>
</dbReference>
<dbReference type="Gene3D" id="3.60.21.10">
    <property type="match status" value="1"/>
</dbReference>
<dbReference type="Pfam" id="PF12850">
    <property type="entry name" value="Metallophos_2"/>
    <property type="match status" value="1"/>
</dbReference>
<name>A0A327RWD7_9FLAO</name>
<evidence type="ECO:0000256" key="2">
    <source>
        <dbReference type="RuleBase" id="RU362039"/>
    </source>
</evidence>
<comment type="cofactor">
    <cofactor evidence="2">
        <name>a divalent metal cation</name>
        <dbReference type="ChEBI" id="CHEBI:60240"/>
    </cofactor>
</comment>
<dbReference type="RefSeq" id="WP_111658546.1">
    <property type="nucleotide sequence ID" value="NZ_QLLO01000001.1"/>
</dbReference>
<accession>A0A327RWD7</accession>
<dbReference type="InterPro" id="IPR024654">
    <property type="entry name" value="Calcineurin-like_PHP_lpxH"/>
</dbReference>
<dbReference type="SUPFAM" id="SSF56300">
    <property type="entry name" value="Metallo-dependent phosphatases"/>
    <property type="match status" value="1"/>
</dbReference>
<reference evidence="4 5" key="1">
    <citation type="submission" date="2018-06" db="EMBL/GenBank/DDBJ databases">
        <title>Genomic Encyclopedia of Archaeal and Bacterial Type Strains, Phase II (KMG-II): from individual species to whole genera.</title>
        <authorList>
            <person name="Goeker M."/>
        </authorList>
    </citation>
    <scope>NUCLEOTIDE SEQUENCE [LARGE SCALE GENOMIC DNA]</scope>
    <source>
        <strain evidence="4 5">DSM 24464</strain>
    </source>
</reference>
<comment type="caution">
    <text evidence="4">The sequence shown here is derived from an EMBL/GenBank/DDBJ whole genome shotgun (WGS) entry which is preliminary data.</text>
</comment>
<comment type="similarity">
    <text evidence="1 2">Belongs to the metallophosphoesterase superfamily. YfcE family.</text>
</comment>
<dbReference type="Proteomes" id="UP000248703">
    <property type="component" value="Unassembled WGS sequence"/>
</dbReference>
<sequence>MKIGIYSDIHDHISNLEKTLHYFKNHNIEHTFFCGDFCSPIPAKVIGNSGVLTHCVFGNGDADRFTIQNLAFNQFSNLKLNSEYAVIELNNKKIVMTHYPFYAKALAKSGEYDLVLCGHTHESNIELIDQTWLINPGEVMGWKGNPSFAVYDFKTNTVDLIKINDLP</sequence>
<dbReference type="AlphaFoldDB" id="A0A327RWD7"/>
<evidence type="ECO:0000256" key="1">
    <source>
        <dbReference type="ARBA" id="ARBA00008950"/>
    </source>
</evidence>
<dbReference type="InterPro" id="IPR053193">
    <property type="entry name" value="MetalloPDE_YfcE-like"/>
</dbReference>
<dbReference type="CDD" id="cd00841">
    <property type="entry name" value="MPP_YfcE"/>
    <property type="match status" value="1"/>
</dbReference>
<dbReference type="GO" id="GO:0046872">
    <property type="term" value="F:metal ion binding"/>
    <property type="evidence" value="ECO:0007669"/>
    <property type="project" value="UniProtKB-KW"/>
</dbReference>
<dbReference type="GO" id="GO:0016787">
    <property type="term" value="F:hydrolase activity"/>
    <property type="evidence" value="ECO:0007669"/>
    <property type="project" value="UniProtKB-UniRule"/>
</dbReference>
<protein>
    <recommendedName>
        <fullName evidence="2">Phosphoesterase</fullName>
        <ecNumber evidence="2">3.1.4.-</ecNumber>
    </recommendedName>
</protein>
<evidence type="ECO:0000313" key="5">
    <source>
        <dbReference type="Proteomes" id="UP000248703"/>
    </source>
</evidence>
<dbReference type="EMBL" id="QLLO01000001">
    <property type="protein sequence ID" value="RAJ17907.1"/>
    <property type="molecule type" value="Genomic_DNA"/>
</dbReference>
<gene>
    <name evidence="4" type="ORF">LY08_00177</name>
</gene>
<keyword evidence="2" id="KW-0479">Metal-binding</keyword>
<evidence type="ECO:0000259" key="3">
    <source>
        <dbReference type="Pfam" id="PF12850"/>
    </source>
</evidence>
<dbReference type="PANTHER" id="PTHR43165:SF1">
    <property type="entry name" value="PHOSPHODIESTERASE MJ0936"/>
    <property type="match status" value="1"/>
</dbReference>
<proteinExistence type="inferred from homology"/>
<organism evidence="4 5">
    <name type="scientific">Olleya aquimaris</name>
    <dbReference type="NCBI Taxonomy" id="639310"/>
    <lineage>
        <taxon>Bacteria</taxon>
        <taxon>Pseudomonadati</taxon>
        <taxon>Bacteroidota</taxon>
        <taxon>Flavobacteriia</taxon>
        <taxon>Flavobacteriales</taxon>
        <taxon>Flavobacteriaceae</taxon>
    </lineage>
</organism>
<evidence type="ECO:0000313" key="4">
    <source>
        <dbReference type="EMBL" id="RAJ17907.1"/>
    </source>
</evidence>